<evidence type="ECO:0008006" key="5">
    <source>
        <dbReference type="Google" id="ProtNLM"/>
    </source>
</evidence>
<dbReference type="AlphaFoldDB" id="B4CU20"/>
<feature type="region of interest" description="Disordered" evidence="1">
    <location>
        <begin position="98"/>
        <end position="117"/>
    </location>
</feature>
<evidence type="ECO:0000313" key="3">
    <source>
        <dbReference type="EMBL" id="EDY22058.1"/>
    </source>
</evidence>
<reference evidence="3 4" key="1">
    <citation type="journal article" date="2011" name="J. Bacteriol.">
        <title>Genome sequence of Chthoniobacter flavus Ellin428, an aerobic heterotrophic soil bacterium.</title>
        <authorList>
            <person name="Kant R."/>
            <person name="van Passel M.W."/>
            <person name="Palva A."/>
            <person name="Lucas S."/>
            <person name="Lapidus A."/>
            <person name="Glavina Del Rio T."/>
            <person name="Dalin E."/>
            <person name="Tice H."/>
            <person name="Bruce D."/>
            <person name="Goodwin L."/>
            <person name="Pitluck S."/>
            <person name="Larimer F.W."/>
            <person name="Land M.L."/>
            <person name="Hauser L."/>
            <person name="Sangwan P."/>
            <person name="de Vos W.M."/>
            <person name="Janssen P.H."/>
            <person name="Smidt H."/>
        </authorList>
    </citation>
    <scope>NUCLEOTIDE SEQUENCE [LARGE SCALE GENOMIC DNA]</scope>
    <source>
        <strain evidence="3 4">Ellin428</strain>
    </source>
</reference>
<dbReference type="PROSITE" id="PS51318">
    <property type="entry name" value="TAT"/>
    <property type="match status" value="1"/>
</dbReference>
<dbReference type="EMBL" id="ABVL01000001">
    <property type="protein sequence ID" value="EDY22058.1"/>
    <property type="molecule type" value="Genomic_DNA"/>
</dbReference>
<proteinExistence type="predicted"/>
<dbReference type="InParanoid" id="B4CU20"/>
<evidence type="ECO:0000256" key="1">
    <source>
        <dbReference type="SAM" id="MobiDB-lite"/>
    </source>
</evidence>
<organism evidence="3 4">
    <name type="scientific">Chthoniobacter flavus Ellin428</name>
    <dbReference type="NCBI Taxonomy" id="497964"/>
    <lineage>
        <taxon>Bacteria</taxon>
        <taxon>Pseudomonadati</taxon>
        <taxon>Verrucomicrobiota</taxon>
        <taxon>Spartobacteria</taxon>
        <taxon>Chthoniobacterales</taxon>
        <taxon>Chthoniobacteraceae</taxon>
        <taxon>Chthoniobacter</taxon>
    </lineage>
</organism>
<dbReference type="Proteomes" id="UP000005824">
    <property type="component" value="Unassembled WGS sequence"/>
</dbReference>
<protein>
    <recommendedName>
        <fullName evidence="5">DUF1552 domain-containing protein</fullName>
    </recommendedName>
</protein>
<evidence type="ECO:0000313" key="4">
    <source>
        <dbReference type="Proteomes" id="UP000005824"/>
    </source>
</evidence>
<dbReference type="STRING" id="497964.CfE428DRAFT_0183"/>
<name>B4CU20_9BACT</name>
<comment type="caution">
    <text evidence="3">The sequence shown here is derived from an EMBL/GenBank/DDBJ whole genome shotgun (WGS) entry which is preliminary data.</text>
</comment>
<dbReference type="Pfam" id="PF07586">
    <property type="entry name" value="HXXSHH"/>
    <property type="match status" value="1"/>
</dbReference>
<evidence type="ECO:0000256" key="2">
    <source>
        <dbReference type="SAM" id="SignalP"/>
    </source>
</evidence>
<accession>B4CU20</accession>
<feature type="chain" id="PRO_5002802097" description="DUF1552 domain-containing protein" evidence="2">
    <location>
        <begin position="35"/>
        <end position="117"/>
    </location>
</feature>
<dbReference type="InterPro" id="IPR011447">
    <property type="entry name" value="DUF1552"/>
</dbReference>
<dbReference type="InterPro" id="IPR006311">
    <property type="entry name" value="TAT_signal"/>
</dbReference>
<gene>
    <name evidence="3" type="ORF">CfE428DRAFT_0183</name>
</gene>
<feature type="signal peptide" evidence="2">
    <location>
        <begin position="1"/>
        <end position="34"/>
    </location>
</feature>
<keyword evidence="4" id="KW-1185">Reference proteome</keyword>
<keyword evidence="2" id="KW-0732">Signal</keyword>
<dbReference type="RefSeq" id="WP_006977510.1">
    <property type="nucleotide sequence ID" value="NZ_ABVL01000001.1"/>
</dbReference>
<sequence precursor="true">MSQPVLHRRTFLSGLGAAMALPMLDAMIPTRATAAAAAGSAAAKIPTRMAFLFIPNGAHMPAWTPTANGADFDLPYILEPLAPYKSELLVMTGLAQDKGRSNGGRRWRPCPFGREAG</sequence>